<dbReference type="Proteomes" id="UP001580346">
    <property type="component" value="Unassembled WGS sequence"/>
</dbReference>
<dbReference type="RefSeq" id="WP_375356342.1">
    <property type="nucleotide sequence ID" value="NZ_JBHHMI010000013.1"/>
</dbReference>
<dbReference type="EMBL" id="JBHHMI010000013">
    <property type="protein sequence ID" value="MFB5268188.1"/>
    <property type="molecule type" value="Genomic_DNA"/>
</dbReference>
<sequence>MKKILLMNLGGYESRMDECLTLAKQHADLIYSMTGDGLVLVEHQHLVPVNVLSLTRSELQIWSDMMNEQISQLEHAREDIVILAAGVKYRGFIPLGTQIGQGFRIGA</sequence>
<reference evidence="1 2" key="1">
    <citation type="submission" date="2024-09" db="EMBL/GenBank/DDBJ databases">
        <title>Paenibacillus zeirhizospherea sp. nov., isolated from surface of the maize (Zea mays) roots in a horticulture field, Hungary.</title>
        <authorList>
            <person name="Marton D."/>
            <person name="Farkas M."/>
            <person name="Bedics A."/>
            <person name="Toth E."/>
            <person name="Tancsics A."/>
            <person name="Boka K."/>
            <person name="Maroti G."/>
            <person name="Kriszt B."/>
            <person name="Cserhati M."/>
        </authorList>
    </citation>
    <scope>NUCLEOTIDE SEQUENCE [LARGE SCALE GENOMIC DNA]</scope>
    <source>
        <strain evidence="1 2">KCTC 33519</strain>
    </source>
</reference>
<organism evidence="1 2">
    <name type="scientific">Paenibacillus enshidis</name>
    <dbReference type="NCBI Taxonomy" id="1458439"/>
    <lineage>
        <taxon>Bacteria</taxon>
        <taxon>Bacillati</taxon>
        <taxon>Bacillota</taxon>
        <taxon>Bacilli</taxon>
        <taxon>Bacillales</taxon>
        <taxon>Paenibacillaceae</taxon>
        <taxon>Paenibacillus</taxon>
    </lineage>
</organism>
<evidence type="ECO:0000313" key="2">
    <source>
        <dbReference type="Proteomes" id="UP001580346"/>
    </source>
</evidence>
<proteinExistence type="predicted"/>
<name>A0ABV5AVF0_9BACL</name>
<keyword evidence="2" id="KW-1185">Reference proteome</keyword>
<gene>
    <name evidence="1" type="ORF">ACE41H_15580</name>
</gene>
<protein>
    <submittedName>
        <fullName evidence="1">Uncharacterized protein</fullName>
    </submittedName>
</protein>
<evidence type="ECO:0000313" key="1">
    <source>
        <dbReference type="EMBL" id="MFB5268188.1"/>
    </source>
</evidence>
<comment type="caution">
    <text evidence="1">The sequence shown here is derived from an EMBL/GenBank/DDBJ whole genome shotgun (WGS) entry which is preliminary data.</text>
</comment>
<accession>A0ABV5AVF0</accession>